<organism evidence="1 2">
    <name type="scientific">Protopolystoma xenopodis</name>
    <dbReference type="NCBI Taxonomy" id="117903"/>
    <lineage>
        <taxon>Eukaryota</taxon>
        <taxon>Metazoa</taxon>
        <taxon>Spiralia</taxon>
        <taxon>Lophotrochozoa</taxon>
        <taxon>Platyhelminthes</taxon>
        <taxon>Monogenea</taxon>
        <taxon>Polyopisthocotylea</taxon>
        <taxon>Polystomatidea</taxon>
        <taxon>Polystomatidae</taxon>
        <taxon>Protopolystoma</taxon>
    </lineage>
</organism>
<comment type="caution">
    <text evidence="1">The sequence shown here is derived from an EMBL/GenBank/DDBJ whole genome shotgun (WGS) entry which is preliminary data.</text>
</comment>
<evidence type="ECO:0000313" key="1">
    <source>
        <dbReference type="EMBL" id="VEL33502.1"/>
    </source>
</evidence>
<proteinExistence type="predicted"/>
<keyword evidence="2" id="KW-1185">Reference proteome</keyword>
<name>A0A448XCI2_9PLAT</name>
<reference evidence="1" key="1">
    <citation type="submission" date="2018-11" db="EMBL/GenBank/DDBJ databases">
        <authorList>
            <consortium name="Pathogen Informatics"/>
        </authorList>
    </citation>
    <scope>NUCLEOTIDE SEQUENCE</scope>
</reference>
<sequence>MDNVAQFENTAILQELCSTRLNFPYFNAFHTSSVHTPKSLNGNLPNSLKFSSSKVSLTKESSPLRLMPHQFHIFLNVSFFFLTSRQLGLVLLPSQTFTWCTVLGSTPYLMCLRLVDATYIFRKSISYPEPVKNFCVDGEPAVASCRSDFTGCG</sequence>
<dbReference type="AlphaFoldDB" id="A0A448XCI2"/>
<accession>A0A448XCI2</accession>
<dbReference type="Proteomes" id="UP000784294">
    <property type="component" value="Unassembled WGS sequence"/>
</dbReference>
<evidence type="ECO:0000313" key="2">
    <source>
        <dbReference type="Proteomes" id="UP000784294"/>
    </source>
</evidence>
<gene>
    <name evidence="1" type="ORF">PXEA_LOCUS26942</name>
</gene>
<protein>
    <submittedName>
        <fullName evidence="1">Uncharacterized protein</fullName>
    </submittedName>
</protein>
<dbReference type="EMBL" id="CAAALY010245897">
    <property type="protein sequence ID" value="VEL33502.1"/>
    <property type="molecule type" value="Genomic_DNA"/>
</dbReference>